<dbReference type="GO" id="GO:0008173">
    <property type="term" value="F:RNA methyltransferase activity"/>
    <property type="evidence" value="ECO:0007669"/>
    <property type="project" value="TreeGrafter"/>
</dbReference>
<evidence type="ECO:0000256" key="2">
    <source>
        <dbReference type="SAM" id="MobiDB-lite"/>
    </source>
</evidence>
<protein>
    <submittedName>
        <fullName evidence="4">Methyltransferase 4, N6-adenosine</fullName>
    </submittedName>
</protein>
<reference evidence="4" key="2">
    <citation type="submission" date="2025-09" db="UniProtKB">
        <authorList>
            <consortium name="Ensembl"/>
        </authorList>
    </citation>
    <scope>IDENTIFICATION</scope>
</reference>
<gene>
    <name evidence="4" type="primary">METTL4</name>
</gene>
<sequence>MLVSDCSSLLYLLIAMSVLCSSPAGWLLDELLLVNKWYQHGGGLCTQGEQDRLATTYCFREDLFLILKPYIATPSPVISDAKCEPARSESLELSISGPENKKPERKKRPRSKSLNSGEVDALLYHKKISDLILVGSQSLINDGFEKGFLQPLAGKEDEKSEVESNLNNKTCGLAELCDMAKNMPTLNLAELDVRVLNDGNSVSQDTDFLSHITENPSDWPQCINLLAETYLIPPKSSFLLSDITCIQPLLKYKKYNIIVIDPPWENKSVKRSKSYSYLSPGQMKQLPIPGLADTECLVVTWVTNRQKHLRFIKEELYPHWSVRTLAEWHWVKITKSGELVFPLDSQHKKPYEILVLGRLQKPDSATFSDDLPPIPPHKLIVSVPCKLHSHKPPLSEILKEYVKPDAQCLELFARNLQPGWTSWGNEVLKFQHLDYFIPTQT</sequence>
<dbReference type="GO" id="GO:0032259">
    <property type="term" value="P:methylation"/>
    <property type="evidence" value="ECO:0007669"/>
    <property type="project" value="InterPro"/>
</dbReference>
<dbReference type="PANTHER" id="PTHR12829:SF4">
    <property type="entry name" value="N(6)-ADENINE-SPECIFIC METHYLTRANSFERASE METTL4"/>
    <property type="match status" value="1"/>
</dbReference>
<keyword evidence="3" id="KW-0732">Signal</keyword>
<organism evidence="4 5">
    <name type="scientific">Leptobrachium leishanense</name>
    <name type="common">Leishan spiny toad</name>
    <dbReference type="NCBI Taxonomy" id="445787"/>
    <lineage>
        <taxon>Eukaryota</taxon>
        <taxon>Metazoa</taxon>
        <taxon>Chordata</taxon>
        <taxon>Craniata</taxon>
        <taxon>Vertebrata</taxon>
        <taxon>Euteleostomi</taxon>
        <taxon>Amphibia</taxon>
        <taxon>Batrachia</taxon>
        <taxon>Anura</taxon>
        <taxon>Pelobatoidea</taxon>
        <taxon>Megophryidae</taxon>
        <taxon>Leptobrachium</taxon>
    </lineage>
</organism>
<dbReference type="Ensembl" id="ENSLLET00000034586.1">
    <property type="protein sequence ID" value="ENSLLEP00000033314.1"/>
    <property type="gene ID" value="ENSLLEG00000021094.1"/>
</dbReference>
<dbReference type="Proteomes" id="UP000694569">
    <property type="component" value="Unplaced"/>
</dbReference>
<dbReference type="PROSITE" id="PS00092">
    <property type="entry name" value="N6_MTASE"/>
    <property type="match status" value="1"/>
</dbReference>
<evidence type="ECO:0000313" key="5">
    <source>
        <dbReference type="Proteomes" id="UP000694569"/>
    </source>
</evidence>
<dbReference type="PANTHER" id="PTHR12829">
    <property type="entry name" value="N6-ADENOSINE-METHYLTRANSFERASE"/>
    <property type="match status" value="1"/>
</dbReference>
<dbReference type="GeneTree" id="ENSGT00390000016237"/>
<keyword evidence="5" id="KW-1185">Reference proteome</keyword>
<proteinExistence type="inferred from homology"/>
<feature type="chain" id="PRO_5034109048" evidence="3">
    <location>
        <begin position="21"/>
        <end position="441"/>
    </location>
</feature>
<dbReference type="GO" id="GO:0005634">
    <property type="term" value="C:nucleus"/>
    <property type="evidence" value="ECO:0007669"/>
    <property type="project" value="TreeGrafter"/>
</dbReference>
<dbReference type="InterPro" id="IPR002052">
    <property type="entry name" value="DNA_methylase_N6_adenine_CS"/>
</dbReference>
<dbReference type="Pfam" id="PF05063">
    <property type="entry name" value="MT-A70"/>
    <property type="match status" value="1"/>
</dbReference>
<feature type="region of interest" description="Disordered" evidence="2">
    <location>
        <begin position="89"/>
        <end position="113"/>
    </location>
</feature>
<reference evidence="4" key="1">
    <citation type="submission" date="2025-08" db="UniProtKB">
        <authorList>
            <consortium name="Ensembl"/>
        </authorList>
    </citation>
    <scope>IDENTIFICATION</scope>
</reference>
<evidence type="ECO:0000256" key="3">
    <source>
        <dbReference type="SAM" id="SignalP"/>
    </source>
</evidence>
<name>A0A8C5Q6A6_9ANUR</name>
<dbReference type="OrthoDB" id="61116at2759"/>
<comment type="similarity">
    <text evidence="1">Belongs to the MT-A70-like family.</text>
</comment>
<feature type="signal peptide" evidence="3">
    <location>
        <begin position="1"/>
        <end position="20"/>
    </location>
</feature>
<evidence type="ECO:0000313" key="4">
    <source>
        <dbReference type="Ensembl" id="ENSLLEP00000033314.1"/>
    </source>
</evidence>
<accession>A0A8C5Q6A6</accession>
<dbReference type="GO" id="GO:0003676">
    <property type="term" value="F:nucleic acid binding"/>
    <property type="evidence" value="ECO:0007669"/>
    <property type="project" value="InterPro"/>
</dbReference>
<evidence type="ECO:0000256" key="1">
    <source>
        <dbReference type="PROSITE-ProRule" id="PRU00489"/>
    </source>
</evidence>
<dbReference type="PROSITE" id="PS51143">
    <property type="entry name" value="MT_A70"/>
    <property type="match status" value="1"/>
</dbReference>
<dbReference type="GO" id="GO:0005829">
    <property type="term" value="C:cytosol"/>
    <property type="evidence" value="ECO:0007669"/>
    <property type="project" value="TreeGrafter"/>
</dbReference>
<dbReference type="GO" id="GO:0009007">
    <property type="term" value="F:site-specific DNA-methyltransferase (adenine-specific) activity"/>
    <property type="evidence" value="ECO:0007669"/>
    <property type="project" value="TreeGrafter"/>
</dbReference>
<dbReference type="AlphaFoldDB" id="A0A8C5Q6A6"/>
<dbReference type="InterPro" id="IPR007757">
    <property type="entry name" value="MT-A70-like"/>
</dbReference>